<protein>
    <submittedName>
        <fullName evidence="2">Uncharacterized protein</fullName>
    </submittedName>
</protein>
<feature type="compositionally biased region" description="Basic and acidic residues" evidence="1">
    <location>
        <begin position="8"/>
        <end position="17"/>
    </location>
</feature>
<organism evidence="2">
    <name type="scientific">marine sediment metagenome</name>
    <dbReference type="NCBI Taxonomy" id="412755"/>
    <lineage>
        <taxon>unclassified sequences</taxon>
        <taxon>metagenomes</taxon>
        <taxon>ecological metagenomes</taxon>
    </lineage>
</organism>
<proteinExistence type="predicted"/>
<feature type="compositionally biased region" description="Polar residues" evidence="1">
    <location>
        <begin position="326"/>
        <end position="347"/>
    </location>
</feature>
<feature type="region of interest" description="Disordered" evidence="1">
    <location>
        <begin position="317"/>
        <end position="354"/>
    </location>
</feature>
<gene>
    <name evidence="2" type="ORF">LCGC14_1311600</name>
</gene>
<evidence type="ECO:0000256" key="1">
    <source>
        <dbReference type="SAM" id="MobiDB-lite"/>
    </source>
</evidence>
<feature type="compositionally biased region" description="Acidic residues" evidence="1">
    <location>
        <begin position="59"/>
        <end position="71"/>
    </location>
</feature>
<feature type="region of interest" description="Disordered" evidence="1">
    <location>
        <begin position="1"/>
        <end position="108"/>
    </location>
</feature>
<evidence type="ECO:0000313" key="2">
    <source>
        <dbReference type="EMBL" id="KKM83220.1"/>
    </source>
</evidence>
<dbReference type="EMBL" id="LAZR01007747">
    <property type="protein sequence ID" value="KKM83220.1"/>
    <property type="molecule type" value="Genomic_DNA"/>
</dbReference>
<comment type="caution">
    <text evidence="2">The sequence shown here is derived from an EMBL/GenBank/DDBJ whole genome shotgun (WGS) entry which is preliminary data.</text>
</comment>
<accession>A0A0F9N338</accession>
<sequence>MAVGNTGEHTEKLRDSNAETDPNMLNSVEDRLANLRELTSDTVKQADDTEENAEPTPEEKEEDQAGEDDDSGVSTPDKDDDSDKDGKDDKDGENDKDDQEDKDLPPAFLRAAVHRGWKEEDATKFFEENPDAAIRTFQNCYMDVNNASREWARIGKAKQDAGSVRIDASDAKPNAGKVDVDKLAKDYDLDDAVVEQLREQQKVIDSMSQEPVSVEPQRNAAADPNHVLQLNNFFGSEFLRDYDKFYGALEMGQNWNDLSGGQYDNRFRVLEQADLIILGAEASGQVIDPLIALERAHMVVSEPVREQVIRDGIKDTATKRRKSMTIRPSSGTRSTKSVASDVSNKVGSRSREELTTAVGEKLNNLFNS</sequence>
<dbReference type="AlphaFoldDB" id="A0A0F9N338"/>
<feature type="compositionally biased region" description="Acidic residues" evidence="1">
    <location>
        <begin position="91"/>
        <end position="101"/>
    </location>
</feature>
<reference evidence="2" key="1">
    <citation type="journal article" date="2015" name="Nature">
        <title>Complex archaea that bridge the gap between prokaryotes and eukaryotes.</title>
        <authorList>
            <person name="Spang A."/>
            <person name="Saw J.H."/>
            <person name="Jorgensen S.L."/>
            <person name="Zaremba-Niedzwiedzka K."/>
            <person name="Martijn J."/>
            <person name="Lind A.E."/>
            <person name="van Eijk R."/>
            <person name="Schleper C."/>
            <person name="Guy L."/>
            <person name="Ettema T.J."/>
        </authorList>
    </citation>
    <scope>NUCLEOTIDE SEQUENCE</scope>
</reference>
<name>A0A0F9N338_9ZZZZ</name>